<dbReference type="InterPro" id="IPR030395">
    <property type="entry name" value="GP_PDE_dom"/>
</dbReference>
<evidence type="ECO:0000259" key="1">
    <source>
        <dbReference type="PROSITE" id="PS51704"/>
    </source>
</evidence>
<dbReference type="SUPFAM" id="SSF51695">
    <property type="entry name" value="PLC-like phosphodiesterases"/>
    <property type="match status" value="1"/>
</dbReference>
<dbReference type="AlphaFoldDB" id="A0A6N1VGH5"/>
<keyword evidence="3" id="KW-1185">Reference proteome</keyword>
<dbReference type="GO" id="GO:0008081">
    <property type="term" value="F:phosphoric diester hydrolase activity"/>
    <property type="evidence" value="ECO:0007669"/>
    <property type="project" value="InterPro"/>
</dbReference>
<dbReference type="Gene3D" id="3.20.20.190">
    <property type="entry name" value="Phosphatidylinositol (PI) phosphodiesterase"/>
    <property type="match status" value="1"/>
</dbReference>
<organism evidence="2 3">
    <name type="scientific">Oricola thermophila</name>
    <dbReference type="NCBI Taxonomy" id="2742145"/>
    <lineage>
        <taxon>Bacteria</taxon>
        <taxon>Pseudomonadati</taxon>
        <taxon>Pseudomonadota</taxon>
        <taxon>Alphaproteobacteria</taxon>
        <taxon>Hyphomicrobiales</taxon>
        <taxon>Ahrensiaceae</taxon>
        <taxon>Oricola</taxon>
    </lineage>
</organism>
<dbReference type="PANTHER" id="PTHR46211">
    <property type="entry name" value="GLYCEROPHOSPHORYL DIESTER PHOSPHODIESTERASE"/>
    <property type="match status" value="1"/>
</dbReference>
<dbReference type="Pfam" id="PF03009">
    <property type="entry name" value="GDPD"/>
    <property type="match status" value="1"/>
</dbReference>
<feature type="domain" description="GP-PDE" evidence="1">
    <location>
        <begin position="7"/>
        <end position="237"/>
    </location>
</feature>
<sequence>MLDFLTRRPIAHRGLHDDNVLQFENSLSAFSAAANRDFAIELDVQLSGDGTAVVFHDRTLERLTSRAGPVVERTASELRKIRLGSTNEHIPVLAETLECIDGSVPVVIEMKEYGANPAALARAVAIELESYSGQVAVMSFGHSLLSAFAETGSDAPLGLTAEGIGRHSLAEHNKALAIGISFVSYHVKALPNPFVDHVRKELGLPVITWTVRNHEDVEATRLHADQITFEGFDPDLQ</sequence>
<dbReference type="GO" id="GO:0006629">
    <property type="term" value="P:lipid metabolic process"/>
    <property type="evidence" value="ECO:0007669"/>
    <property type="project" value="InterPro"/>
</dbReference>
<dbReference type="RefSeq" id="WP_175275993.1">
    <property type="nucleotide sequence ID" value="NZ_CP054836.1"/>
</dbReference>
<protein>
    <submittedName>
        <fullName evidence="2">Glycerophosphodiester phosphodiesterase</fullName>
    </submittedName>
</protein>
<dbReference type="PANTHER" id="PTHR46211:SF1">
    <property type="entry name" value="GLYCEROPHOSPHODIESTER PHOSPHODIESTERASE, CYTOPLASMIC"/>
    <property type="match status" value="1"/>
</dbReference>
<reference evidence="2 3" key="1">
    <citation type="submission" date="2020-06" db="EMBL/GenBank/DDBJ databases">
        <title>Oricola thermophila sp. nov. isolated from a tidal sediments.</title>
        <authorList>
            <person name="Kwon K.K."/>
            <person name="Yang S.-H."/>
            <person name="Park M.-J."/>
        </authorList>
    </citation>
    <scope>NUCLEOTIDE SEQUENCE [LARGE SCALE GENOMIC DNA]</scope>
    <source>
        <strain evidence="2 3">MEBiC13590</strain>
    </source>
</reference>
<dbReference type="KEGG" id="orm:HTY61_06315"/>
<name>A0A6N1VGH5_9HYPH</name>
<dbReference type="PROSITE" id="PS51704">
    <property type="entry name" value="GP_PDE"/>
    <property type="match status" value="1"/>
</dbReference>
<gene>
    <name evidence="2" type="ORF">HTY61_06315</name>
</gene>
<evidence type="ECO:0000313" key="2">
    <source>
        <dbReference type="EMBL" id="QKV18097.1"/>
    </source>
</evidence>
<proteinExistence type="predicted"/>
<dbReference type="EMBL" id="CP054836">
    <property type="protein sequence ID" value="QKV18097.1"/>
    <property type="molecule type" value="Genomic_DNA"/>
</dbReference>
<dbReference type="InterPro" id="IPR017946">
    <property type="entry name" value="PLC-like_Pdiesterase_TIM-brl"/>
</dbReference>
<evidence type="ECO:0000313" key="3">
    <source>
        <dbReference type="Proteomes" id="UP000509367"/>
    </source>
</evidence>
<dbReference type="Proteomes" id="UP000509367">
    <property type="component" value="Chromosome"/>
</dbReference>
<accession>A0A6N1VGH5</accession>